<accession>A0AAV4UKB5</accession>
<reference evidence="1 2" key="1">
    <citation type="submission" date="2021-06" db="EMBL/GenBank/DDBJ databases">
        <title>Caerostris darwini draft genome.</title>
        <authorList>
            <person name="Kono N."/>
            <person name="Arakawa K."/>
        </authorList>
    </citation>
    <scope>NUCLEOTIDE SEQUENCE [LARGE SCALE GENOMIC DNA]</scope>
</reference>
<sequence length="79" mass="8601">MKASNPPLSKVRRLTVKIIRGVSVFGWELRRDPGSGRLMVILGEGECGDQRVLEVNEDLGVKISPDSVILKLASNNGID</sequence>
<protein>
    <submittedName>
        <fullName evidence="1">Uncharacterized protein</fullName>
    </submittedName>
</protein>
<organism evidence="1 2">
    <name type="scientific">Caerostris darwini</name>
    <dbReference type="NCBI Taxonomy" id="1538125"/>
    <lineage>
        <taxon>Eukaryota</taxon>
        <taxon>Metazoa</taxon>
        <taxon>Ecdysozoa</taxon>
        <taxon>Arthropoda</taxon>
        <taxon>Chelicerata</taxon>
        <taxon>Arachnida</taxon>
        <taxon>Araneae</taxon>
        <taxon>Araneomorphae</taxon>
        <taxon>Entelegynae</taxon>
        <taxon>Araneoidea</taxon>
        <taxon>Araneidae</taxon>
        <taxon>Caerostris</taxon>
    </lineage>
</organism>
<evidence type="ECO:0000313" key="1">
    <source>
        <dbReference type="EMBL" id="GIY58182.1"/>
    </source>
</evidence>
<evidence type="ECO:0000313" key="2">
    <source>
        <dbReference type="Proteomes" id="UP001054837"/>
    </source>
</evidence>
<comment type="caution">
    <text evidence="1">The sequence shown here is derived from an EMBL/GenBank/DDBJ whole genome shotgun (WGS) entry which is preliminary data.</text>
</comment>
<gene>
    <name evidence="1" type="ORF">CDAR_478151</name>
</gene>
<dbReference type="AlphaFoldDB" id="A0AAV4UKB5"/>
<dbReference type="EMBL" id="BPLQ01011474">
    <property type="protein sequence ID" value="GIY58182.1"/>
    <property type="molecule type" value="Genomic_DNA"/>
</dbReference>
<name>A0AAV4UKB5_9ARAC</name>
<proteinExistence type="predicted"/>
<dbReference type="Proteomes" id="UP001054837">
    <property type="component" value="Unassembled WGS sequence"/>
</dbReference>
<keyword evidence="2" id="KW-1185">Reference proteome</keyword>